<dbReference type="AlphaFoldDB" id="A0AA86NQB7"/>
<dbReference type="EMBL" id="CAXDID020000330">
    <property type="protein sequence ID" value="CAL6077727.1"/>
    <property type="molecule type" value="Genomic_DNA"/>
</dbReference>
<reference evidence="2" key="1">
    <citation type="submission" date="2023-06" db="EMBL/GenBank/DDBJ databases">
        <authorList>
            <person name="Kurt Z."/>
        </authorList>
    </citation>
    <scope>NUCLEOTIDE SEQUENCE</scope>
</reference>
<accession>A0AA86NQB7</accession>
<name>A0AA86NQB7_9EUKA</name>
<evidence type="ECO:0000256" key="1">
    <source>
        <dbReference type="SAM" id="MobiDB-lite"/>
    </source>
</evidence>
<sequence length="142" mass="16351">MIFIGTVQFTQNRKNFQMSLIFRKRIALGNLLVVYKSNCTAIMYKKKLIRRDEINDREDVIPGNQNNRFTALVSDDIRIPKKHPHAAINEYLANTVRQTTQPNVQATIQKKSDVKPKSKKQKPKRKLDIPVDTIGGISPTQY</sequence>
<organism evidence="2">
    <name type="scientific">Hexamita inflata</name>
    <dbReference type="NCBI Taxonomy" id="28002"/>
    <lineage>
        <taxon>Eukaryota</taxon>
        <taxon>Metamonada</taxon>
        <taxon>Diplomonadida</taxon>
        <taxon>Hexamitidae</taxon>
        <taxon>Hexamitinae</taxon>
        <taxon>Hexamita</taxon>
    </lineage>
</organism>
<proteinExistence type="predicted"/>
<dbReference type="EMBL" id="CATOUU010000263">
    <property type="protein sequence ID" value="CAI9922785.1"/>
    <property type="molecule type" value="Genomic_DNA"/>
</dbReference>
<keyword evidence="4" id="KW-1185">Reference proteome</keyword>
<gene>
    <name evidence="2" type="ORF">HINF_LOCUS10430</name>
    <name evidence="3" type="ORF">HINF_LOCUS58561</name>
</gene>
<evidence type="ECO:0000313" key="3">
    <source>
        <dbReference type="EMBL" id="CAL6077727.1"/>
    </source>
</evidence>
<evidence type="ECO:0000313" key="4">
    <source>
        <dbReference type="Proteomes" id="UP001642409"/>
    </source>
</evidence>
<dbReference type="Proteomes" id="UP001642409">
    <property type="component" value="Unassembled WGS sequence"/>
</dbReference>
<protein>
    <submittedName>
        <fullName evidence="3">Hypothetical_protein</fullName>
    </submittedName>
</protein>
<evidence type="ECO:0000313" key="2">
    <source>
        <dbReference type="EMBL" id="CAI9922785.1"/>
    </source>
</evidence>
<reference evidence="3 4" key="2">
    <citation type="submission" date="2024-07" db="EMBL/GenBank/DDBJ databases">
        <authorList>
            <person name="Akdeniz Z."/>
        </authorList>
    </citation>
    <scope>NUCLEOTIDE SEQUENCE [LARGE SCALE GENOMIC DNA]</scope>
</reference>
<feature type="region of interest" description="Disordered" evidence="1">
    <location>
        <begin position="102"/>
        <end position="142"/>
    </location>
</feature>
<comment type="caution">
    <text evidence="2">The sequence shown here is derived from an EMBL/GenBank/DDBJ whole genome shotgun (WGS) entry which is preliminary data.</text>
</comment>